<protein>
    <recommendedName>
        <fullName evidence="3">Reverse transcriptase domain-containing protein</fullName>
    </recommendedName>
</protein>
<evidence type="ECO:0008006" key="3">
    <source>
        <dbReference type="Google" id="ProtNLM"/>
    </source>
</evidence>
<evidence type="ECO:0000313" key="1">
    <source>
        <dbReference type="EMBL" id="KAJ8041032.1"/>
    </source>
</evidence>
<proteinExistence type="predicted"/>
<dbReference type="EMBL" id="JAIZAY010000006">
    <property type="protein sequence ID" value="KAJ8041032.1"/>
    <property type="molecule type" value="Genomic_DNA"/>
</dbReference>
<dbReference type="OrthoDB" id="6283029at2759"/>
<reference evidence="1" key="1">
    <citation type="submission" date="2021-10" db="EMBL/GenBank/DDBJ databases">
        <title>Tropical sea cucumber genome reveals ecological adaptation and Cuvierian tubules defense mechanism.</title>
        <authorList>
            <person name="Chen T."/>
        </authorList>
    </citation>
    <scope>NUCLEOTIDE SEQUENCE</scope>
    <source>
        <strain evidence="1">Nanhai2018</strain>
        <tissue evidence="1">Muscle</tissue>
    </source>
</reference>
<evidence type="ECO:0000313" key="2">
    <source>
        <dbReference type="Proteomes" id="UP001152320"/>
    </source>
</evidence>
<keyword evidence="2" id="KW-1185">Reference proteome</keyword>
<sequence length="91" mass="10782">MVTSYIRCTTRISLGSYFIPLAYKYCIAFDVCSTLRLFADDSIHYREIKSTSDQIQLQNDLQKVFDWTSKWQMCFNATKCEFLQITKKFSH</sequence>
<dbReference type="Proteomes" id="UP001152320">
    <property type="component" value="Chromosome 6"/>
</dbReference>
<gene>
    <name evidence="1" type="ORF">HOLleu_15519</name>
</gene>
<organism evidence="1 2">
    <name type="scientific">Holothuria leucospilota</name>
    <name type="common">Black long sea cucumber</name>
    <name type="synonym">Mertensiothuria leucospilota</name>
    <dbReference type="NCBI Taxonomy" id="206669"/>
    <lineage>
        <taxon>Eukaryota</taxon>
        <taxon>Metazoa</taxon>
        <taxon>Echinodermata</taxon>
        <taxon>Eleutherozoa</taxon>
        <taxon>Echinozoa</taxon>
        <taxon>Holothuroidea</taxon>
        <taxon>Aspidochirotacea</taxon>
        <taxon>Aspidochirotida</taxon>
        <taxon>Holothuriidae</taxon>
        <taxon>Holothuria</taxon>
    </lineage>
</organism>
<comment type="caution">
    <text evidence="1">The sequence shown here is derived from an EMBL/GenBank/DDBJ whole genome shotgun (WGS) entry which is preliminary data.</text>
</comment>
<dbReference type="AlphaFoldDB" id="A0A9Q1C9V3"/>
<name>A0A9Q1C9V3_HOLLE</name>
<accession>A0A9Q1C9V3</accession>